<evidence type="ECO:0000313" key="8">
    <source>
        <dbReference type="EMBL" id="WXA14191.1"/>
    </source>
</evidence>
<keyword evidence="3" id="KW-0732">Signal</keyword>
<dbReference type="SUPFAM" id="SSF109998">
    <property type="entry name" value="Triger factor/SurA peptide-binding domain-like"/>
    <property type="match status" value="1"/>
</dbReference>
<comment type="catalytic activity">
    <reaction evidence="1">
        <text>[protein]-peptidylproline (omega=180) = [protein]-peptidylproline (omega=0)</text>
        <dbReference type="Rhea" id="RHEA:16237"/>
        <dbReference type="Rhea" id="RHEA-COMP:10747"/>
        <dbReference type="Rhea" id="RHEA-COMP:10748"/>
        <dbReference type="ChEBI" id="CHEBI:83833"/>
        <dbReference type="ChEBI" id="CHEBI:83834"/>
        <dbReference type="EC" id="5.2.1.8"/>
    </reaction>
</comment>
<proteinExistence type="predicted"/>
<keyword evidence="4" id="KW-0697">Rotamase</keyword>
<dbReference type="EC" id="5.2.1.8" evidence="2"/>
<evidence type="ECO:0000256" key="2">
    <source>
        <dbReference type="ARBA" id="ARBA00013194"/>
    </source>
</evidence>
<evidence type="ECO:0000313" key="9">
    <source>
        <dbReference type="Proteomes" id="UP001368318"/>
    </source>
</evidence>
<sequence>MKKLLKEPLLHFFVLGALLFAIYNLVNKSTDEEEIIVDNADIEHMAELWRMQWQRPPTAEELEGLIDKYISQEVLYREALKMNLDHNDEIVKRRLAQKMEFLGQDLTGLVAPASEENLKAFFNKHKDKYATPYKYSLYQVVFTSDNHANPTKKAKAVLKDFSSTSPLEMKTQGDHFPLDFALTDTDAFYLNREFGEQFTKQLETLTTGQWVGPVSSGFGKHLVYIESKTEPTTPDFKDVKSVVKRDYEYKMEQESQETILKTLKNNYKVRISADNMNTITSNELAQN</sequence>
<dbReference type="EMBL" id="CP136924">
    <property type="protein sequence ID" value="WXA03387.1"/>
    <property type="molecule type" value="Genomic_DNA"/>
</dbReference>
<dbReference type="AlphaFoldDB" id="A0AAU6P9F6"/>
<dbReference type="EMBL" id="CP136925">
    <property type="protein sequence ID" value="WXA14191.1"/>
    <property type="molecule type" value="Genomic_DNA"/>
</dbReference>
<accession>A0AAU6P9F6</accession>
<dbReference type="RefSeq" id="WP_338733551.1">
    <property type="nucleotide sequence ID" value="NZ_CP136924.1"/>
</dbReference>
<dbReference type="GO" id="GO:0003755">
    <property type="term" value="F:peptidyl-prolyl cis-trans isomerase activity"/>
    <property type="evidence" value="ECO:0007669"/>
    <property type="project" value="UniProtKB-KW"/>
</dbReference>
<reference evidence="8 9" key="1">
    <citation type="submission" date="2023-10" db="EMBL/GenBank/DDBJ databases">
        <title>Culture-based analysis of two novel bacteria associated with mangrove crab gills.</title>
        <authorList>
            <person name="Yang X."/>
            <person name="Garuglieri E."/>
            <person name="Van Goethem M.W."/>
            <person name="Fusi M."/>
            <person name="Marasco R."/>
            <person name="Daffonchio D.G."/>
        </authorList>
    </citation>
    <scope>NUCLEOTIDE SEQUENCE</scope>
    <source>
        <strain evidence="8">UG2-1</strain>
        <strain evidence="7">UG2-2</strain>
        <strain evidence="9">UG2_2</strain>
    </source>
</reference>
<name>A0AAU6P9F6_9FLAO</name>
<dbReference type="InterPro" id="IPR050245">
    <property type="entry name" value="PrsA_foldase"/>
</dbReference>
<evidence type="ECO:0000256" key="4">
    <source>
        <dbReference type="ARBA" id="ARBA00023110"/>
    </source>
</evidence>
<evidence type="ECO:0000313" key="7">
    <source>
        <dbReference type="EMBL" id="WXA03387.1"/>
    </source>
</evidence>
<dbReference type="PANTHER" id="PTHR47245:SF1">
    <property type="entry name" value="FOLDASE PROTEIN PRSA"/>
    <property type="match status" value="1"/>
</dbReference>
<dbReference type="InterPro" id="IPR000297">
    <property type="entry name" value="PPIase_PpiC"/>
</dbReference>
<dbReference type="KEGG" id="mcaa:R3L15_04780"/>
<gene>
    <name evidence="8" type="ORF">R3L15_04780</name>
    <name evidence="7" type="ORF">R3L16_02620</name>
</gene>
<organism evidence="8">
    <name type="scientific">Mangrovimonas cancribranchiae</name>
    <dbReference type="NCBI Taxonomy" id="3080055"/>
    <lineage>
        <taxon>Bacteria</taxon>
        <taxon>Pseudomonadati</taxon>
        <taxon>Bacteroidota</taxon>
        <taxon>Flavobacteriia</taxon>
        <taxon>Flavobacteriales</taxon>
        <taxon>Flavobacteriaceae</taxon>
        <taxon>Mangrovimonas</taxon>
    </lineage>
</organism>
<dbReference type="PANTHER" id="PTHR47245">
    <property type="entry name" value="PEPTIDYLPROLYL ISOMERASE"/>
    <property type="match status" value="1"/>
</dbReference>
<evidence type="ECO:0000256" key="1">
    <source>
        <dbReference type="ARBA" id="ARBA00000971"/>
    </source>
</evidence>
<evidence type="ECO:0000256" key="3">
    <source>
        <dbReference type="ARBA" id="ARBA00022729"/>
    </source>
</evidence>
<evidence type="ECO:0000259" key="6">
    <source>
        <dbReference type="Pfam" id="PF13145"/>
    </source>
</evidence>
<keyword evidence="9" id="KW-1185">Reference proteome</keyword>
<protein>
    <recommendedName>
        <fullName evidence="2">peptidylprolyl isomerase</fullName>
        <ecNumber evidence="2">5.2.1.8</ecNumber>
    </recommendedName>
</protein>
<dbReference type="Pfam" id="PF13145">
    <property type="entry name" value="Rotamase_2"/>
    <property type="match status" value="1"/>
</dbReference>
<dbReference type="InterPro" id="IPR027304">
    <property type="entry name" value="Trigger_fact/SurA_dom_sf"/>
</dbReference>
<dbReference type="Proteomes" id="UP001368318">
    <property type="component" value="Chromosome"/>
</dbReference>
<keyword evidence="5 8" id="KW-0413">Isomerase</keyword>
<feature type="domain" description="PpiC" evidence="6">
    <location>
        <begin position="114"/>
        <end position="240"/>
    </location>
</feature>
<evidence type="ECO:0000256" key="5">
    <source>
        <dbReference type="ARBA" id="ARBA00023235"/>
    </source>
</evidence>